<keyword evidence="2" id="KW-0175">Coiled coil</keyword>
<proteinExistence type="predicted"/>
<feature type="coiled-coil region" evidence="2">
    <location>
        <begin position="498"/>
        <end position="525"/>
    </location>
</feature>
<dbReference type="GO" id="GO:0004494">
    <property type="term" value="F:methylmalonyl-CoA mutase activity"/>
    <property type="evidence" value="ECO:0007669"/>
    <property type="project" value="InterPro"/>
</dbReference>
<dbReference type="AlphaFoldDB" id="A0A845R1A8"/>
<reference evidence="4 5" key="1">
    <citation type="submission" date="2018-08" db="EMBL/GenBank/DDBJ databases">
        <title>Murine metabolic-syndrome-specific gut microbial biobank.</title>
        <authorList>
            <person name="Liu C."/>
        </authorList>
    </citation>
    <scope>NUCLEOTIDE SEQUENCE [LARGE SCALE GENOMIC DNA]</scope>
    <source>
        <strain evidence="4 5">583</strain>
    </source>
</reference>
<accession>A0A845R1A8</accession>
<gene>
    <name evidence="4" type="ORF">D3Z33_11660</name>
</gene>
<evidence type="ECO:0000256" key="2">
    <source>
        <dbReference type="SAM" id="Coils"/>
    </source>
</evidence>
<dbReference type="CDD" id="cd03680">
    <property type="entry name" value="MM_CoA_mutase_ICM_like"/>
    <property type="match status" value="1"/>
</dbReference>
<dbReference type="NCBIfam" id="TIGR00641">
    <property type="entry name" value="acid_CoA_mut_N"/>
    <property type="match status" value="1"/>
</dbReference>
<evidence type="ECO:0000256" key="1">
    <source>
        <dbReference type="ARBA" id="ARBA00023235"/>
    </source>
</evidence>
<dbReference type="InterPro" id="IPR006098">
    <property type="entry name" value="MMCoA_mutase_a_cat"/>
</dbReference>
<dbReference type="Proteomes" id="UP000467132">
    <property type="component" value="Unassembled WGS sequence"/>
</dbReference>
<dbReference type="OrthoDB" id="9762378at2"/>
<evidence type="ECO:0000313" key="4">
    <source>
        <dbReference type="EMBL" id="NBI07506.1"/>
    </source>
</evidence>
<keyword evidence="5" id="KW-1185">Reference proteome</keyword>
<evidence type="ECO:0000313" key="5">
    <source>
        <dbReference type="Proteomes" id="UP000467132"/>
    </source>
</evidence>
<dbReference type="Gene3D" id="3.20.20.240">
    <property type="entry name" value="Methylmalonyl-CoA mutase"/>
    <property type="match status" value="1"/>
</dbReference>
<dbReference type="SUPFAM" id="SSF51703">
    <property type="entry name" value="Cobalamin (vitamin B12)-dependent enzymes"/>
    <property type="match status" value="1"/>
</dbReference>
<dbReference type="PANTHER" id="PTHR48101:SF1">
    <property type="entry name" value="METHYLMALONYL-COA MUTASE, LARGE SUBUNIT"/>
    <property type="match status" value="1"/>
</dbReference>
<dbReference type="InterPro" id="IPR006099">
    <property type="entry name" value="MeMalonylCoA_mutase_a/b_cat"/>
</dbReference>
<evidence type="ECO:0000259" key="3">
    <source>
        <dbReference type="Pfam" id="PF01642"/>
    </source>
</evidence>
<protein>
    <submittedName>
        <fullName evidence="4">Methylmalonyl-CoA mutase</fullName>
    </submittedName>
</protein>
<dbReference type="GO" id="GO:0031419">
    <property type="term" value="F:cobalamin binding"/>
    <property type="evidence" value="ECO:0007669"/>
    <property type="project" value="InterPro"/>
</dbReference>
<feature type="domain" description="Methylmalonyl-CoA mutase alpha/beta chain catalytic" evidence="3">
    <location>
        <begin position="39"/>
        <end position="552"/>
    </location>
</feature>
<dbReference type="PANTHER" id="PTHR48101">
    <property type="entry name" value="METHYLMALONYL-COA MUTASE, MITOCHONDRIAL-RELATED"/>
    <property type="match status" value="1"/>
</dbReference>
<sequence>MKNDENVKAMKDSREKWEESTLDKALSRFPERKEEFKSGSGLEVERLYTPLDIDGLNYNEDLGFPGQFPYTRGVQPTMYRGRLWTMRMYAGFATAEESNKRYKYLVEQGSTGLSVAFDLPTQIGYDSDHSLSQGEVGKVGVAIDSLKDMELLFDGIPLDKVSTSMTINAPAAVLLAMYIAVAEKQGVSEEKLRGTIQNDILKEYIARGTYIFPTEPSMRLITNIFEYCSKNVPKWNTISISGYHIREAGSTAAQEVGFTIADGIAYVDAAIKAGLDVDSFAPRLSFFFNAHNDLLEEVAKYRAARRLWARIMKERYNAKNPKSMMLKFHTQTGGSTLTAQQPENNIVRVAIQTLAAVLGGTQSLHTNSKDEALALPSEKSVRTALRTQQIVAHESGVTDTIDPLAGSYFVEAKTDEIEKKAMEYIEKIDEIGGAPKAIDMGYIQKEIMDAAYRYQKSIESGEQIVVGMNKFQSEEEPVKDLLKVDPKVGEMQVEKINQLKVERNNDEVESKLKALRNACESDENVMPYIIDAVKEYATLGEICGVMREVFGEYEQAVML</sequence>
<dbReference type="Pfam" id="PF01642">
    <property type="entry name" value="MM_CoA_mutase"/>
    <property type="match status" value="1"/>
</dbReference>
<organism evidence="4 5">
    <name type="scientific">Senegalia massiliensis</name>
    <dbReference type="NCBI Taxonomy" id="1720316"/>
    <lineage>
        <taxon>Bacteria</taxon>
        <taxon>Bacillati</taxon>
        <taxon>Bacillota</taxon>
        <taxon>Clostridia</taxon>
        <taxon>Eubacteriales</taxon>
        <taxon>Clostridiaceae</taxon>
        <taxon>Senegalia</taxon>
    </lineage>
</organism>
<keyword evidence="1" id="KW-0413">Isomerase</keyword>
<name>A0A845R1A8_9CLOT</name>
<comment type="caution">
    <text evidence="4">The sequence shown here is derived from an EMBL/GenBank/DDBJ whole genome shotgun (WGS) entry which is preliminary data.</text>
</comment>
<dbReference type="EMBL" id="QXXA01000012">
    <property type="protein sequence ID" value="NBI07506.1"/>
    <property type="molecule type" value="Genomic_DNA"/>
</dbReference>
<dbReference type="InterPro" id="IPR016176">
    <property type="entry name" value="Cbl-dep_enz_cat"/>
</dbReference>